<reference evidence="1 2" key="1">
    <citation type="journal article" date="2015" name="Int. J. Syst. Evol. Microbiol.">
        <title>Methanoculleus sediminis sp. nov., a methanogen from sediments near a submarine mud volcano.</title>
        <authorList>
            <person name="Chen S.C."/>
            <person name="Chen M.F."/>
            <person name="Lai M.C."/>
            <person name="Weng C.Y."/>
            <person name="Wu S.Y."/>
            <person name="Lin S."/>
            <person name="Yang T.F."/>
            <person name="Chen P.C."/>
        </authorList>
    </citation>
    <scope>NUCLEOTIDE SEQUENCE [LARGE SCALE GENOMIC DNA]</scope>
    <source>
        <strain evidence="1 2">S3Fa</strain>
    </source>
</reference>
<name>A0A0H1R7K6_9EURY</name>
<sequence length="77" mass="8922">MDDVNLPPSSRKILLLLEDGGALTHKELVRLSSLAPRTVRYALKRLKDNDMIVEKFNFRDARQILYEYKDSQMVSAQ</sequence>
<accession>A0A0H1R7K6</accession>
<gene>
    <name evidence="1" type="ORF">SZ63_06455</name>
</gene>
<dbReference type="Proteomes" id="UP000035301">
    <property type="component" value="Unassembled WGS sequence"/>
</dbReference>
<dbReference type="Gene3D" id="1.10.10.10">
    <property type="entry name" value="Winged helix-like DNA-binding domain superfamily/Winged helix DNA-binding domain"/>
    <property type="match status" value="1"/>
</dbReference>
<dbReference type="OrthoDB" id="350804at2157"/>
<dbReference type="RefSeq" id="WP_048112957.1">
    <property type="nucleotide sequence ID" value="NZ_JXOJ01000002.1"/>
</dbReference>
<dbReference type="EMBL" id="JXOJ01000002">
    <property type="protein sequence ID" value="KLK88632.1"/>
    <property type="molecule type" value="Genomic_DNA"/>
</dbReference>
<organism evidence="1 2">
    <name type="scientific">Methanoculleus sediminis</name>
    <dbReference type="NCBI Taxonomy" id="1550566"/>
    <lineage>
        <taxon>Archaea</taxon>
        <taxon>Methanobacteriati</taxon>
        <taxon>Methanobacteriota</taxon>
        <taxon>Stenosarchaea group</taxon>
        <taxon>Methanomicrobia</taxon>
        <taxon>Methanomicrobiales</taxon>
        <taxon>Methanomicrobiaceae</taxon>
        <taxon>Methanoculleus</taxon>
    </lineage>
</organism>
<dbReference type="SUPFAM" id="SSF46785">
    <property type="entry name" value="Winged helix' DNA-binding domain"/>
    <property type="match status" value="1"/>
</dbReference>
<proteinExistence type="predicted"/>
<keyword evidence="2" id="KW-1185">Reference proteome</keyword>
<dbReference type="AlphaFoldDB" id="A0A0H1R7K6"/>
<protein>
    <submittedName>
        <fullName evidence="1">MarR family transcriptional regulator</fullName>
    </submittedName>
</protein>
<dbReference type="InterPro" id="IPR036388">
    <property type="entry name" value="WH-like_DNA-bd_sf"/>
</dbReference>
<comment type="caution">
    <text evidence="1">The sequence shown here is derived from an EMBL/GenBank/DDBJ whole genome shotgun (WGS) entry which is preliminary data.</text>
</comment>
<dbReference type="GeneID" id="66129660"/>
<dbReference type="PATRIC" id="fig|1550566.3.peg.1401"/>
<evidence type="ECO:0000313" key="1">
    <source>
        <dbReference type="EMBL" id="KLK88632.1"/>
    </source>
</evidence>
<dbReference type="InterPro" id="IPR036390">
    <property type="entry name" value="WH_DNA-bd_sf"/>
</dbReference>
<evidence type="ECO:0000313" key="2">
    <source>
        <dbReference type="Proteomes" id="UP000035301"/>
    </source>
</evidence>
<dbReference type="Pfam" id="PF13412">
    <property type="entry name" value="HTH_24"/>
    <property type="match status" value="1"/>
</dbReference>
<dbReference type="STRING" id="1550566.SZ63_06455"/>